<proteinExistence type="predicted"/>
<name>A0A180G8J3_PUCT1</name>
<evidence type="ECO:0000313" key="3">
    <source>
        <dbReference type="EnsemblFungi" id="PTTG_28875-t43_1-p1"/>
    </source>
</evidence>
<reference evidence="2" key="2">
    <citation type="submission" date="2016-05" db="EMBL/GenBank/DDBJ databases">
        <title>Comparative analysis highlights variable genome content of wheat rusts and divergence of the mating loci.</title>
        <authorList>
            <person name="Cuomo C.A."/>
            <person name="Bakkeren G."/>
            <person name="Szabo L."/>
            <person name="Khalil H."/>
            <person name="Joly D."/>
            <person name="Goldberg J."/>
            <person name="Young S."/>
            <person name="Zeng Q."/>
            <person name="Fellers J."/>
        </authorList>
    </citation>
    <scope>NUCLEOTIDE SEQUENCE [LARGE SCALE GENOMIC DNA]</scope>
    <source>
        <strain evidence="2">1-1 BBBD Race 1</strain>
    </source>
</reference>
<protein>
    <submittedName>
        <fullName evidence="2 3">Uncharacterized protein</fullName>
    </submittedName>
</protein>
<feature type="region of interest" description="Disordered" evidence="1">
    <location>
        <begin position="1"/>
        <end position="143"/>
    </location>
</feature>
<keyword evidence="4" id="KW-1185">Reference proteome</keyword>
<reference evidence="3 4" key="3">
    <citation type="journal article" date="2017" name="G3 (Bethesda)">
        <title>Comparative analysis highlights variable genome content of wheat rusts and divergence of the mating loci.</title>
        <authorList>
            <person name="Cuomo C.A."/>
            <person name="Bakkeren G."/>
            <person name="Khalil H.B."/>
            <person name="Panwar V."/>
            <person name="Joly D."/>
            <person name="Linning R."/>
            <person name="Sakthikumar S."/>
            <person name="Song X."/>
            <person name="Adiconis X."/>
            <person name="Fan L."/>
            <person name="Goldberg J.M."/>
            <person name="Levin J.Z."/>
            <person name="Young S."/>
            <person name="Zeng Q."/>
            <person name="Anikster Y."/>
            <person name="Bruce M."/>
            <person name="Wang M."/>
            <person name="Yin C."/>
            <person name="McCallum B."/>
            <person name="Szabo L.J."/>
            <person name="Hulbert S."/>
            <person name="Chen X."/>
            <person name="Fellers J.P."/>
        </authorList>
    </citation>
    <scope>NUCLEOTIDE SEQUENCE</scope>
    <source>
        <strain evidence="4">Isolate 1-1 / race 1 (BBBD)</strain>
        <strain evidence="3">isolate 1-1 / race 1 (BBBD)</strain>
    </source>
</reference>
<evidence type="ECO:0000313" key="2">
    <source>
        <dbReference type="EMBL" id="OAV88920.1"/>
    </source>
</evidence>
<accession>A0A180G8J3</accession>
<reference evidence="3" key="4">
    <citation type="submission" date="2025-05" db="UniProtKB">
        <authorList>
            <consortium name="EnsemblFungi"/>
        </authorList>
    </citation>
    <scope>IDENTIFICATION</scope>
    <source>
        <strain evidence="3">isolate 1-1 / race 1 (BBBD)</strain>
    </source>
</reference>
<sequence>MSLLDPSARARPLLKRSRPRNNSPGCRAAAEPPVAAFLPPRRPPLLHPTRAPRSPDLAQRLAQSHKHALIHSPPFFSRPPALPAPPADHQLVLYRRPPWPPLASHNNNNNIEDDDDDHGYPRIVEIGDDDQPPGPAAEPMDID</sequence>
<dbReference type="VEuPathDB" id="FungiDB:PTTG_28875"/>
<dbReference type="Proteomes" id="UP000005240">
    <property type="component" value="Unassembled WGS sequence"/>
</dbReference>
<dbReference type="AlphaFoldDB" id="A0A180G8J3"/>
<evidence type="ECO:0000313" key="4">
    <source>
        <dbReference type="Proteomes" id="UP000005240"/>
    </source>
</evidence>
<organism evidence="2">
    <name type="scientific">Puccinia triticina (isolate 1-1 / race 1 (BBBD))</name>
    <name type="common">Brown leaf rust fungus</name>
    <dbReference type="NCBI Taxonomy" id="630390"/>
    <lineage>
        <taxon>Eukaryota</taxon>
        <taxon>Fungi</taxon>
        <taxon>Dikarya</taxon>
        <taxon>Basidiomycota</taxon>
        <taxon>Pucciniomycotina</taxon>
        <taxon>Pucciniomycetes</taxon>
        <taxon>Pucciniales</taxon>
        <taxon>Pucciniaceae</taxon>
        <taxon>Puccinia</taxon>
    </lineage>
</organism>
<dbReference type="EMBL" id="ADAS02000148">
    <property type="protein sequence ID" value="OAV88920.1"/>
    <property type="molecule type" value="Genomic_DNA"/>
</dbReference>
<feature type="compositionally biased region" description="Pro residues" evidence="1">
    <location>
        <begin position="76"/>
        <end position="86"/>
    </location>
</feature>
<reference evidence="2" key="1">
    <citation type="submission" date="2009-11" db="EMBL/GenBank/DDBJ databases">
        <authorList>
            <consortium name="The Broad Institute Genome Sequencing Platform"/>
            <person name="Ward D."/>
            <person name="Feldgarden M."/>
            <person name="Earl A."/>
            <person name="Young S.K."/>
            <person name="Zeng Q."/>
            <person name="Koehrsen M."/>
            <person name="Alvarado L."/>
            <person name="Berlin A."/>
            <person name="Bochicchio J."/>
            <person name="Borenstein D."/>
            <person name="Chapman S.B."/>
            <person name="Chen Z."/>
            <person name="Engels R."/>
            <person name="Freedman E."/>
            <person name="Gellesch M."/>
            <person name="Goldberg J."/>
            <person name="Griggs A."/>
            <person name="Gujja S."/>
            <person name="Heilman E."/>
            <person name="Heiman D."/>
            <person name="Hepburn T."/>
            <person name="Howarth C."/>
            <person name="Jen D."/>
            <person name="Larson L."/>
            <person name="Lewis B."/>
            <person name="Mehta T."/>
            <person name="Park D."/>
            <person name="Pearson M."/>
            <person name="Roberts A."/>
            <person name="Saif S."/>
            <person name="Shea T."/>
            <person name="Shenoy N."/>
            <person name="Sisk P."/>
            <person name="Stolte C."/>
            <person name="Sykes S."/>
            <person name="Thomson T."/>
            <person name="Walk T."/>
            <person name="White J."/>
            <person name="Yandava C."/>
            <person name="Izard J."/>
            <person name="Baranova O.V."/>
            <person name="Blanton J.M."/>
            <person name="Tanner A.C."/>
            <person name="Dewhirst F.E."/>
            <person name="Haas B."/>
            <person name="Nusbaum C."/>
            <person name="Birren B."/>
        </authorList>
    </citation>
    <scope>NUCLEOTIDE SEQUENCE [LARGE SCALE GENOMIC DNA]</scope>
    <source>
        <strain evidence="2">1-1 BBBD Race 1</strain>
    </source>
</reference>
<evidence type="ECO:0000256" key="1">
    <source>
        <dbReference type="SAM" id="MobiDB-lite"/>
    </source>
</evidence>
<dbReference type="EnsemblFungi" id="PTTG_28875-t43_1">
    <property type="protein sequence ID" value="PTTG_28875-t43_1-p1"/>
    <property type="gene ID" value="PTTG_28875"/>
</dbReference>
<gene>
    <name evidence="2" type="ORF">PTTG_28875</name>
</gene>